<evidence type="ECO:0000259" key="1">
    <source>
        <dbReference type="Pfam" id="PF12146"/>
    </source>
</evidence>
<dbReference type="Proteomes" id="UP001204000">
    <property type="component" value="Unassembled WGS sequence"/>
</dbReference>
<evidence type="ECO:0000313" key="3">
    <source>
        <dbReference type="Proteomes" id="UP001204000"/>
    </source>
</evidence>
<dbReference type="PIRSF" id="PIRSF037442">
    <property type="entry name" value="UCP037442_abhydr"/>
    <property type="match status" value="1"/>
</dbReference>
<keyword evidence="2" id="KW-0378">Hydrolase</keyword>
<dbReference type="InterPro" id="IPR022742">
    <property type="entry name" value="Hydrolase_4"/>
</dbReference>
<dbReference type="InterPro" id="IPR017208">
    <property type="entry name" value="UCP037442_abhydr"/>
</dbReference>
<evidence type="ECO:0000313" key="2">
    <source>
        <dbReference type="EMBL" id="MCP1388479.1"/>
    </source>
</evidence>
<sequence length="280" mass="30660">MSKSPLVIAPPETFPAADASAPRQLVVVMPGMGMEGRYYRPIAQALADAGFPTAIGELRGQGRSPQKATRANQWGYHHVASEDFPQTIIEAKRALALADDHSVILLTHSMGGQVGVLFMARPEARELNVVGLLGVGAGSPWYRAFPWRDRLKYGLGIQTIWAFTQLIGFWPGDKVKIGGTWGRHPRTYINEWARMNRAGKRGELAGADIDYVAAMGEIEAPVVLTRFTNDRDCTVASAEKLAEPVASARVEELDGGLGHNKWAREPEIVVKRMLEFAESL</sequence>
<comment type="caution">
    <text evidence="2">The sequence shown here is derived from an EMBL/GenBank/DDBJ whole genome shotgun (WGS) entry which is preliminary data.</text>
</comment>
<dbReference type="Gene3D" id="3.40.50.1820">
    <property type="entry name" value="alpha/beta hydrolase"/>
    <property type="match status" value="1"/>
</dbReference>
<reference evidence="2" key="1">
    <citation type="submission" date="2022-05" db="EMBL/GenBank/DDBJ databases">
        <title>Corynebacterium sp. TA-R-1 sp. nov., isolated from human feces.</title>
        <authorList>
            <person name="Shamsuzzaman M."/>
            <person name="Dahal R.H."/>
        </authorList>
    </citation>
    <scope>NUCLEOTIDE SEQUENCE</scope>
    <source>
        <strain evidence="2">TA-R-1</strain>
    </source>
</reference>
<gene>
    <name evidence="2" type="ORF">M5J20_09835</name>
</gene>
<keyword evidence="3" id="KW-1185">Reference proteome</keyword>
<dbReference type="EMBL" id="JAMFTQ010000016">
    <property type="protein sequence ID" value="MCP1388479.1"/>
    <property type="molecule type" value="Genomic_DNA"/>
</dbReference>
<proteinExistence type="predicted"/>
<dbReference type="Pfam" id="PF12146">
    <property type="entry name" value="Hydrolase_4"/>
    <property type="match status" value="1"/>
</dbReference>
<dbReference type="GO" id="GO:0016787">
    <property type="term" value="F:hydrolase activity"/>
    <property type="evidence" value="ECO:0007669"/>
    <property type="project" value="UniProtKB-KW"/>
</dbReference>
<dbReference type="SUPFAM" id="SSF53474">
    <property type="entry name" value="alpha/beta-Hydrolases"/>
    <property type="match status" value="1"/>
</dbReference>
<feature type="domain" description="Serine aminopeptidase S33" evidence="1">
    <location>
        <begin position="21"/>
        <end position="124"/>
    </location>
</feature>
<dbReference type="RefSeq" id="WP_253579121.1">
    <property type="nucleotide sequence ID" value="NZ_JAMFTQ010000016.1"/>
</dbReference>
<dbReference type="InterPro" id="IPR029058">
    <property type="entry name" value="AB_hydrolase_fold"/>
</dbReference>
<protein>
    <submittedName>
        <fullName evidence="2">Alpha/beta fold hydrolase</fullName>
    </submittedName>
</protein>
<accession>A0ABT1G3A5</accession>
<name>A0ABT1G3A5_9CORY</name>
<organism evidence="2 3">
    <name type="scientific">Corynebacterium stercoris</name>
    <dbReference type="NCBI Taxonomy" id="2943490"/>
    <lineage>
        <taxon>Bacteria</taxon>
        <taxon>Bacillati</taxon>
        <taxon>Actinomycetota</taxon>
        <taxon>Actinomycetes</taxon>
        <taxon>Mycobacteriales</taxon>
        <taxon>Corynebacteriaceae</taxon>
        <taxon>Corynebacterium</taxon>
    </lineage>
</organism>